<dbReference type="EMBL" id="KQ092543">
    <property type="protein sequence ID" value="KMS94557.1"/>
    <property type="molecule type" value="Genomic_DNA"/>
</dbReference>
<dbReference type="GO" id="GO:0015031">
    <property type="term" value="P:protein transport"/>
    <property type="evidence" value="ECO:0007669"/>
    <property type="project" value="UniProtKB-KW"/>
</dbReference>
<keyword evidence="1" id="KW-0653">Protein transport</keyword>
<dbReference type="InterPro" id="IPR023214">
    <property type="entry name" value="HAD_sf"/>
</dbReference>
<keyword evidence="1" id="KW-0813">Transport</keyword>
<dbReference type="GO" id="GO:0005744">
    <property type="term" value="C:TIM23 mitochondrial import inner membrane translocase complex"/>
    <property type="evidence" value="ECO:0007669"/>
    <property type="project" value="UniProtKB-UniRule"/>
</dbReference>
<keyword evidence="1" id="KW-0811">Translocation</keyword>
<reference evidence="3 4" key="1">
    <citation type="journal article" date="2014" name="Nature">
        <title>The genome of the recently domesticated crop plant sugar beet (Beta vulgaris).</title>
        <authorList>
            <person name="Dohm J.C."/>
            <person name="Minoche A.E."/>
            <person name="Holtgrawe D."/>
            <person name="Capella-Gutierrez S."/>
            <person name="Zakrzewski F."/>
            <person name="Tafer H."/>
            <person name="Rupp O."/>
            <person name="Sorensen T.R."/>
            <person name="Stracke R."/>
            <person name="Reinhardt R."/>
            <person name="Goesmann A."/>
            <person name="Kraft T."/>
            <person name="Schulz B."/>
            <person name="Stadler P.F."/>
            <person name="Schmidt T."/>
            <person name="Gabaldon T."/>
            <person name="Lehrach H."/>
            <person name="Weisshaar B."/>
            <person name="Himmelbauer H."/>
        </authorList>
    </citation>
    <scope>NUCLEOTIDE SEQUENCE [LARGE SCALE GENOMIC DNA]</scope>
    <source>
        <tissue evidence="3">Taproot</tissue>
    </source>
</reference>
<comment type="subcellular location">
    <subcellularLocation>
        <location evidence="1">Mitochondrion inner membrane</location>
        <topology evidence="1">Single-pass membrane protein</topology>
    </subcellularLocation>
</comment>
<keyword evidence="1" id="KW-0496">Mitochondrion</keyword>
<dbReference type="PANTHER" id="PTHR12210">
    <property type="entry name" value="DULLARD PROTEIN PHOSPHATASE"/>
    <property type="match status" value="1"/>
</dbReference>
<keyword evidence="1" id="KW-0809">Transit peptide</keyword>
<comment type="similarity">
    <text evidence="1">Belongs to the TIM50 family.</text>
</comment>
<dbReference type="Proteomes" id="UP000035740">
    <property type="component" value="Unassembled WGS sequence"/>
</dbReference>
<dbReference type="Pfam" id="PF03031">
    <property type="entry name" value="NIF"/>
    <property type="match status" value="1"/>
</dbReference>
<proteinExistence type="inferred from homology"/>
<accession>A0A0J8B3Z1</accession>
<dbReference type="eggNOG" id="KOG2832">
    <property type="taxonomic scope" value="Eukaryota"/>
</dbReference>
<evidence type="ECO:0000313" key="3">
    <source>
        <dbReference type="EMBL" id="KMS94557.1"/>
    </source>
</evidence>
<evidence type="ECO:0000259" key="2">
    <source>
        <dbReference type="PROSITE" id="PS50969"/>
    </source>
</evidence>
<evidence type="ECO:0000256" key="1">
    <source>
        <dbReference type="RuleBase" id="RU365079"/>
    </source>
</evidence>
<dbReference type="OrthoDB" id="1722455at2759"/>
<protein>
    <recommendedName>
        <fullName evidence="1">Mitochondrial import inner membrane translocase subunit TIM50</fullName>
    </recommendedName>
</protein>
<dbReference type="OMA" id="YEICAFT"/>
<organism evidence="3 4">
    <name type="scientific">Beta vulgaris subsp. vulgaris</name>
    <name type="common">Beet</name>
    <dbReference type="NCBI Taxonomy" id="3555"/>
    <lineage>
        <taxon>Eukaryota</taxon>
        <taxon>Viridiplantae</taxon>
        <taxon>Streptophyta</taxon>
        <taxon>Embryophyta</taxon>
        <taxon>Tracheophyta</taxon>
        <taxon>Spermatophyta</taxon>
        <taxon>Magnoliopsida</taxon>
        <taxon>eudicotyledons</taxon>
        <taxon>Gunneridae</taxon>
        <taxon>Pentapetalae</taxon>
        <taxon>Caryophyllales</taxon>
        <taxon>Chenopodiaceae</taxon>
        <taxon>Betoideae</taxon>
        <taxon>Beta</taxon>
    </lineage>
</organism>
<keyword evidence="4" id="KW-1185">Reference proteome</keyword>
<dbReference type="PROSITE" id="PS50969">
    <property type="entry name" value="FCP1"/>
    <property type="match status" value="1"/>
</dbReference>
<evidence type="ECO:0000313" key="4">
    <source>
        <dbReference type="Proteomes" id="UP000035740"/>
    </source>
</evidence>
<comment type="subunit">
    <text evidence="1">Component of the TIM23 complex.</text>
</comment>
<dbReference type="SUPFAM" id="SSF56784">
    <property type="entry name" value="HAD-like"/>
    <property type="match status" value="1"/>
</dbReference>
<dbReference type="Gene3D" id="3.40.50.1000">
    <property type="entry name" value="HAD superfamily/HAD-like"/>
    <property type="match status" value="1"/>
</dbReference>
<dbReference type="InterPro" id="IPR050365">
    <property type="entry name" value="TIM50"/>
</dbReference>
<feature type="domain" description="FCP1 homology" evidence="2">
    <location>
        <begin position="1"/>
        <end position="104"/>
    </location>
</feature>
<dbReference type="KEGG" id="bvg:104885517"/>
<dbReference type="Gramene" id="KMS94557">
    <property type="protein sequence ID" value="KMS94557"/>
    <property type="gene ID" value="BVRB_020210"/>
</dbReference>
<dbReference type="InterPro" id="IPR036412">
    <property type="entry name" value="HAD-like_sf"/>
</dbReference>
<dbReference type="AlphaFoldDB" id="A0A0J8B3Z1"/>
<dbReference type="CDD" id="cd07521">
    <property type="entry name" value="HAD_FCP1-like"/>
    <property type="match status" value="1"/>
</dbReference>
<dbReference type="SMART" id="SM00577">
    <property type="entry name" value="CPDc"/>
    <property type="match status" value="1"/>
</dbReference>
<sequence>MFQAGYEICAFTSGHQAVVDPVLTQLDRHRVITHRLYRDATTYRNGVHMKDLSKLNRDLSKVIIVDDESEAFSMHTNNGITVKKFDGDPQDVTLLQLIPVLESMIADDVADVREVLRQYPGADGIQKFTEERIARNKALRDQHILAGKKSDSGRGNAIKTLASWFGISSNARQ</sequence>
<comment type="function">
    <text evidence="1">Essential component of the TIM23 complex, a complex that mediates the translocation of transit peptide-containing proteins across the mitochondrial inner membrane.</text>
</comment>
<dbReference type="InterPro" id="IPR004274">
    <property type="entry name" value="FCP1_dom"/>
</dbReference>
<name>A0A0J8B3Z1_BETVV</name>
<gene>
    <name evidence="3" type="ORF">BVRB_020210</name>
</gene>